<keyword evidence="2" id="KW-0812">Transmembrane</keyword>
<keyword evidence="4" id="KW-1185">Reference proteome</keyword>
<evidence type="ECO:0000256" key="1">
    <source>
        <dbReference type="SAM" id="MobiDB-lite"/>
    </source>
</evidence>
<evidence type="ECO:0000256" key="2">
    <source>
        <dbReference type="SAM" id="Phobius"/>
    </source>
</evidence>
<dbReference type="AlphaFoldDB" id="A0A239I3B3"/>
<sequence length="428" mass="43403">MTARRDAELAALVRDAGPALMRTAVLLTGSRQAGEDLASAALVRAVGGWRAAADPATAARQALVDLALGRRRGPADGQVVADVPGPLADPRAEELRTALLRLEPAVRAALVLRHADGLGEAEVARLVRSPADAVRDDLAGGRAALGASGEDGGSGLSARLHDLADELTWPESAVSPDAVADGYRRRRRARAAAVAVGALLAAVLAAGVPAAVRSVTAAPGEREGPVADRAVPPEDEPVVQPRLEAAVLTLAAPLTLTSPAEWDRWLPGGRPARDDEGSCPPLADPLTARLGVPMGYGGGALPRGPVGCTWVPEPRSLSEGGPYDDAQLVGVGFLADEDGTAIERLRTEVLPAAAHRDSPCLAADVPGGGALIGCTGPGGSTATPLVLAVPDARGAGVWVLSAAAQHEAPRSSAEVLAVLVETLLPVYG</sequence>
<dbReference type="SUPFAM" id="SSF88659">
    <property type="entry name" value="Sigma3 and sigma4 domains of RNA polymerase sigma factors"/>
    <property type="match status" value="1"/>
</dbReference>
<gene>
    <name evidence="3" type="ORF">SAMN04488107_4132</name>
</gene>
<dbReference type="OrthoDB" id="5185291at2"/>
<accession>A0A239I3B3</accession>
<reference evidence="4" key="1">
    <citation type="submission" date="2017-06" db="EMBL/GenBank/DDBJ databases">
        <authorList>
            <person name="Varghese N."/>
            <person name="Submissions S."/>
        </authorList>
    </citation>
    <scope>NUCLEOTIDE SEQUENCE [LARGE SCALE GENOMIC DNA]</scope>
    <source>
        <strain evidence="4">DSM 45423</strain>
    </source>
</reference>
<dbReference type="RefSeq" id="WP_089405791.1">
    <property type="nucleotide sequence ID" value="NZ_FZOH01000010.1"/>
</dbReference>
<organism evidence="3 4">
    <name type="scientific">Geodermatophilus saharensis</name>
    <dbReference type="NCBI Taxonomy" id="1137994"/>
    <lineage>
        <taxon>Bacteria</taxon>
        <taxon>Bacillati</taxon>
        <taxon>Actinomycetota</taxon>
        <taxon>Actinomycetes</taxon>
        <taxon>Geodermatophilales</taxon>
        <taxon>Geodermatophilaceae</taxon>
        <taxon>Geodermatophilus</taxon>
    </lineage>
</organism>
<evidence type="ECO:0000313" key="3">
    <source>
        <dbReference type="EMBL" id="SNS88009.1"/>
    </source>
</evidence>
<keyword evidence="2" id="KW-1133">Transmembrane helix</keyword>
<name>A0A239I3B3_9ACTN</name>
<feature type="transmembrane region" description="Helical" evidence="2">
    <location>
        <begin position="191"/>
        <end position="212"/>
    </location>
</feature>
<feature type="region of interest" description="Disordered" evidence="1">
    <location>
        <begin position="261"/>
        <end position="280"/>
    </location>
</feature>
<dbReference type="GO" id="GO:0000428">
    <property type="term" value="C:DNA-directed RNA polymerase complex"/>
    <property type="evidence" value="ECO:0007669"/>
    <property type="project" value="UniProtKB-KW"/>
</dbReference>
<proteinExistence type="predicted"/>
<dbReference type="EMBL" id="FZOH01000010">
    <property type="protein sequence ID" value="SNS88009.1"/>
    <property type="molecule type" value="Genomic_DNA"/>
</dbReference>
<dbReference type="InterPro" id="IPR013324">
    <property type="entry name" value="RNA_pol_sigma_r3/r4-like"/>
</dbReference>
<keyword evidence="3" id="KW-0804">Transcription</keyword>
<keyword evidence="3" id="KW-0240">DNA-directed RNA polymerase</keyword>
<protein>
    <submittedName>
        <fullName evidence="3">DNA-directed RNA polymerase specialized sigma subunit, sigma24 family</fullName>
    </submittedName>
</protein>
<keyword evidence="2" id="KW-0472">Membrane</keyword>
<dbReference type="Gene3D" id="1.20.140.160">
    <property type="match status" value="1"/>
</dbReference>
<dbReference type="Proteomes" id="UP000198386">
    <property type="component" value="Unassembled WGS sequence"/>
</dbReference>
<evidence type="ECO:0000313" key="4">
    <source>
        <dbReference type="Proteomes" id="UP000198386"/>
    </source>
</evidence>